<gene>
    <name evidence="1" type="ORF">GCM10022288_14680</name>
</gene>
<sequence>MAVALGAAGLVVALVVAGVVGVAIAASRPQPQASASPVLPACPAADPVTVGGIVVPRGPVAGFCQAELVNAAQVMNAARSLGIGTHTQAVGVMTAIGESGLRNLDYGDAAGPDSRGLFQQRDNGAWGTLAERMDPYTAALHFFQKAIRVPGWQTMEPTLLAHAVQRNADAGYYAQYWPQAEQIVAALSG</sequence>
<keyword evidence="2" id="KW-1185">Reference proteome</keyword>
<proteinExistence type="predicted"/>
<name>A0ABP8ARP3_9MICO</name>
<dbReference type="RefSeq" id="WP_344775386.1">
    <property type="nucleotide sequence ID" value="NZ_BAABBX010000011.1"/>
</dbReference>
<dbReference type="Proteomes" id="UP001500213">
    <property type="component" value="Unassembled WGS sequence"/>
</dbReference>
<comment type="caution">
    <text evidence="1">The sequence shown here is derived from an EMBL/GenBank/DDBJ whole genome shotgun (WGS) entry which is preliminary data.</text>
</comment>
<protein>
    <recommendedName>
        <fullName evidence="3">Peptidase M23</fullName>
    </recommendedName>
</protein>
<evidence type="ECO:0000313" key="1">
    <source>
        <dbReference type="EMBL" id="GAA4188378.1"/>
    </source>
</evidence>
<reference evidence="2" key="1">
    <citation type="journal article" date="2019" name="Int. J. Syst. Evol. Microbiol.">
        <title>The Global Catalogue of Microorganisms (GCM) 10K type strain sequencing project: providing services to taxonomists for standard genome sequencing and annotation.</title>
        <authorList>
            <consortium name="The Broad Institute Genomics Platform"/>
            <consortium name="The Broad Institute Genome Sequencing Center for Infectious Disease"/>
            <person name="Wu L."/>
            <person name="Ma J."/>
        </authorList>
    </citation>
    <scope>NUCLEOTIDE SEQUENCE [LARGE SCALE GENOMIC DNA]</scope>
    <source>
        <strain evidence="2">JCM 17593</strain>
    </source>
</reference>
<evidence type="ECO:0000313" key="2">
    <source>
        <dbReference type="Proteomes" id="UP001500213"/>
    </source>
</evidence>
<dbReference type="EMBL" id="BAABBX010000011">
    <property type="protein sequence ID" value="GAA4188378.1"/>
    <property type="molecule type" value="Genomic_DNA"/>
</dbReference>
<evidence type="ECO:0008006" key="3">
    <source>
        <dbReference type="Google" id="ProtNLM"/>
    </source>
</evidence>
<accession>A0ABP8ARP3</accession>
<organism evidence="1 2">
    <name type="scientific">Gryllotalpicola kribbensis</name>
    <dbReference type="NCBI Taxonomy" id="993084"/>
    <lineage>
        <taxon>Bacteria</taxon>
        <taxon>Bacillati</taxon>
        <taxon>Actinomycetota</taxon>
        <taxon>Actinomycetes</taxon>
        <taxon>Micrococcales</taxon>
        <taxon>Microbacteriaceae</taxon>
        <taxon>Gryllotalpicola</taxon>
    </lineage>
</organism>